<gene>
    <name evidence="2" type="ORF">L2716_11095</name>
</gene>
<keyword evidence="1" id="KW-0472">Membrane</keyword>
<keyword evidence="1" id="KW-1133">Transmembrane helix</keyword>
<dbReference type="SUPFAM" id="SSF48371">
    <property type="entry name" value="ARM repeat"/>
    <property type="match status" value="1"/>
</dbReference>
<name>A0ABS9GZU5_9BACL</name>
<keyword evidence="1" id="KW-0812">Transmembrane</keyword>
<evidence type="ECO:0000313" key="3">
    <source>
        <dbReference type="Proteomes" id="UP001649381"/>
    </source>
</evidence>
<dbReference type="InterPro" id="IPR016024">
    <property type="entry name" value="ARM-type_fold"/>
</dbReference>
<evidence type="ECO:0000256" key="1">
    <source>
        <dbReference type="SAM" id="Phobius"/>
    </source>
</evidence>
<dbReference type="InterPro" id="IPR011989">
    <property type="entry name" value="ARM-like"/>
</dbReference>
<accession>A0ABS9GZU5</accession>
<sequence>MFHGEILFFLLILIGLVYILTVLFFYLIIQKAIENSRRRKINQYKQEYQSALFKYINEGIEEKDLRCPSFLQMEAFIELLEEFISMISSEHFQRKTKEFAESHFQGIMLKKLKHSRWSIRMNALFQIEDFQMEIMTNNLNLLYKSKDLTKAEEIQILKIYARFDYPDLYNRMVYPKHALTEFEYNLLFRRMSEQTFERIYNRFSELPQRMKYSFIESIGTRNQQNNGRFLKGLLEDDSSEVRIRALKAMVTIGFQLEESEVIEYLQSDQWQERLMAIKICDQIRSDEFIPFLLDLLSDSTFYVRSQAAKTLLRMENGIQILYEVAATNEDPFARDMAEQWLERGPGHDK</sequence>
<keyword evidence="3" id="KW-1185">Reference proteome</keyword>
<evidence type="ECO:0000313" key="2">
    <source>
        <dbReference type="EMBL" id="MCF6138272.1"/>
    </source>
</evidence>
<dbReference type="RefSeq" id="WP_236334563.1">
    <property type="nucleotide sequence ID" value="NZ_JAKIJS010000001.1"/>
</dbReference>
<feature type="transmembrane region" description="Helical" evidence="1">
    <location>
        <begin position="6"/>
        <end position="29"/>
    </location>
</feature>
<organism evidence="2 3">
    <name type="scientific">Pseudalkalibacillus berkeleyi</name>
    <dbReference type="NCBI Taxonomy" id="1069813"/>
    <lineage>
        <taxon>Bacteria</taxon>
        <taxon>Bacillati</taxon>
        <taxon>Bacillota</taxon>
        <taxon>Bacilli</taxon>
        <taxon>Bacillales</taxon>
        <taxon>Fictibacillaceae</taxon>
        <taxon>Pseudalkalibacillus</taxon>
    </lineage>
</organism>
<dbReference type="Pfam" id="PF13646">
    <property type="entry name" value="HEAT_2"/>
    <property type="match status" value="1"/>
</dbReference>
<proteinExistence type="predicted"/>
<dbReference type="EMBL" id="JAKIJS010000001">
    <property type="protein sequence ID" value="MCF6138272.1"/>
    <property type="molecule type" value="Genomic_DNA"/>
</dbReference>
<dbReference type="Proteomes" id="UP001649381">
    <property type="component" value="Unassembled WGS sequence"/>
</dbReference>
<comment type="caution">
    <text evidence="2">The sequence shown here is derived from an EMBL/GenBank/DDBJ whole genome shotgun (WGS) entry which is preliminary data.</text>
</comment>
<reference evidence="2 3" key="1">
    <citation type="submission" date="2022-01" db="EMBL/GenBank/DDBJ databases">
        <title>Alkalihalobacillus sp. EGI L200015, a novel bacterium isolated from a salt lake sediment.</title>
        <authorList>
            <person name="Gao L."/>
            <person name="Fang B.-Z."/>
            <person name="Li W.-J."/>
        </authorList>
    </citation>
    <scope>NUCLEOTIDE SEQUENCE [LARGE SCALE GENOMIC DNA]</scope>
    <source>
        <strain evidence="2 3">KCTC 12718</strain>
    </source>
</reference>
<dbReference type="Gene3D" id="1.25.10.10">
    <property type="entry name" value="Leucine-rich Repeat Variant"/>
    <property type="match status" value="1"/>
</dbReference>
<protein>
    <submittedName>
        <fullName evidence="2">HEAT repeat domain-containing protein</fullName>
    </submittedName>
</protein>